<proteinExistence type="predicted"/>
<evidence type="ECO:0000256" key="1">
    <source>
        <dbReference type="SAM" id="SignalP"/>
    </source>
</evidence>
<dbReference type="EnsemblMetazoa" id="G19266.1">
    <property type="protein sequence ID" value="G19266.1:cds"/>
    <property type="gene ID" value="G19266"/>
</dbReference>
<keyword evidence="3" id="KW-1185">Reference proteome</keyword>
<feature type="chain" id="PRO_5036499644" evidence="1">
    <location>
        <begin position="32"/>
        <end position="246"/>
    </location>
</feature>
<dbReference type="AlphaFoldDB" id="A0A8W8JI50"/>
<reference evidence="2" key="1">
    <citation type="submission" date="2022-08" db="UniProtKB">
        <authorList>
            <consortium name="EnsemblMetazoa"/>
        </authorList>
    </citation>
    <scope>IDENTIFICATION</scope>
    <source>
        <strain evidence="2">05x7-T-G4-1.051#20</strain>
    </source>
</reference>
<name>A0A8W8JI50_MAGGI</name>
<accession>A0A8W8JI50</accession>
<keyword evidence="1" id="KW-0732">Signal</keyword>
<protein>
    <submittedName>
        <fullName evidence="2">Uncharacterized protein</fullName>
    </submittedName>
</protein>
<feature type="signal peptide" evidence="1">
    <location>
        <begin position="1"/>
        <end position="31"/>
    </location>
</feature>
<evidence type="ECO:0000313" key="2">
    <source>
        <dbReference type="EnsemblMetazoa" id="G19266.1:cds"/>
    </source>
</evidence>
<sequence>MTLETSNRMSGARCSLVLFLVLFINAQTARTMNVHRLKRLTKDDICYETRKTAVTVQAFPKNLTIFEERTREKKCDSFPRCNEEPLVYHCVRSKDGIVEVCAPRRVIKGNYCAVFDKGIGRVVEDFSRPCPECPFKYQSADFVNYPACVKMEAMRTPNIVTDNTESQPKMNSTETSRSLCCNSNSTRCKRGVEEGNKKFCIGKANEIQRENNQTGCMLSNRYGDEKKSICIIEPLILNGNPDIINA</sequence>
<organism evidence="2 3">
    <name type="scientific">Magallana gigas</name>
    <name type="common">Pacific oyster</name>
    <name type="synonym">Crassostrea gigas</name>
    <dbReference type="NCBI Taxonomy" id="29159"/>
    <lineage>
        <taxon>Eukaryota</taxon>
        <taxon>Metazoa</taxon>
        <taxon>Spiralia</taxon>
        <taxon>Lophotrochozoa</taxon>
        <taxon>Mollusca</taxon>
        <taxon>Bivalvia</taxon>
        <taxon>Autobranchia</taxon>
        <taxon>Pteriomorphia</taxon>
        <taxon>Ostreida</taxon>
        <taxon>Ostreoidea</taxon>
        <taxon>Ostreidae</taxon>
        <taxon>Magallana</taxon>
    </lineage>
</organism>
<dbReference type="Proteomes" id="UP000005408">
    <property type="component" value="Unassembled WGS sequence"/>
</dbReference>
<evidence type="ECO:0000313" key="3">
    <source>
        <dbReference type="Proteomes" id="UP000005408"/>
    </source>
</evidence>